<sequence length="289" mass="32895">MAVSSTTTTKEQEQQEKKVSVEFFHIDMIPDAMDKMNWHVAAKLMRHWFSIKPAFAFDIASKDQAVNGDLNNLPPSQINVDIVKMLWALQFEQVKNGMDALKKTWCSPNGKKLLIERLLDIGDYSKKSISIGYSNNIINLDSTAQVNFKSIGSKLDTINAWYGAMGNSTLKVCVRGDTKKIEERDVFIVDALGFYLKDTYDFVDEGIKPEPLGIWSKDRILDKTESAIYISSYTQGVFGRLARSYSGFVPVFNDDFRFWREKHGSGGDYIILSDVHWIKPLESDMVIYL</sequence>
<gene>
    <name evidence="1" type="ORF">AWR26_07740</name>
    <name evidence="2" type="ORF">SAMN05216286_2347</name>
</gene>
<evidence type="ECO:0000313" key="4">
    <source>
        <dbReference type="Proteomes" id="UP000182314"/>
    </source>
</evidence>
<dbReference type="AlphaFoldDB" id="A0AA94KQH3"/>
<reference evidence="1 3" key="2">
    <citation type="submission" date="2021-03" db="EMBL/GenBank/DDBJ databases">
        <authorList>
            <person name="Li Y."/>
            <person name="Li S."/>
            <person name="Chen M."/>
            <person name="Peng G."/>
            <person name="Tan Z."/>
            <person name="An Q."/>
        </authorList>
    </citation>
    <scope>NUCLEOTIDE SEQUENCE [LARGE SCALE GENOMIC DNA]</scope>
    <source>
        <strain evidence="1 3">Ola 51</strain>
    </source>
</reference>
<evidence type="ECO:0000313" key="2">
    <source>
        <dbReference type="EMBL" id="SFC45899.1"/>
    </source>
</evidence>
<dbReference type="KEGG" id="kor:AWR26_07740"/>
<dbReference type="Proteomes" id="UP000182314">
    <property type="component" value="Unassembled WGS sequence"/>
</dbReference>
<proteinExistence type="predicted"/>
<accession>A0AA94KQH3</accession>
<dbReference type="EMBL" id="CP014007">
    <property type="protein sequence ID" value="ANI82044.1"/>
    <property type="molecule type" value="Genomic_DNA"/>
</dbReference>
<evidence type="ECO:0000313" key="1">
    <source>
        <dbReference type="EMBL" id="ANI82044.1"/>
    </source>
</evidence>
<dbReference type="Proteomes" id="UP000078227">
    <property type="component" value="Chromosome"/>
</dbReference>
<reference evidence="2 4" key="1">
    <citation type="submission" date="2016-10" db="EMBL/GenBank/DDBJ databases">
        <authorList>
            <person name="Varghese N."/>
            <person name="Submissions S."/>
        </authorList>
    </citation>
    <scope>NUCLEOTIDE SEQUENCE [LARGE SCALE GENOMIC DNA]</scope>
    <source>
        <strain evidence="2 4">CGMCC 1.7012</strain>
    </source>
</reference>
<dbReference type="RefSeq" id="WP_064564780.1">
    <property type="nucleotide sequence ID" value="NZ_CP014007.2"/>
</dbReference>
<protein>
    <submittedName>
        <fullName evidence="2">Uncharacterized protein</fullName>
    </submittedName>
</protein>
<evidence type="ECO:0000313" key="3">
    <source>
        <dbReference type="Proteomes" id="UP000078227"/>
    </source>
</evidence>
<dbReference type="InterPro" id="IPR045646">
    <property type="entry name" value="DUF6402"/>
</dbReference>
<dbReference type="EMBL" id="FOKO01000003">
    <property type="protein sequence ID" value="SFC45899.1"/>
    <property type="molecule type" value="Genomic_DNA"/>
</dbReference>
<organism evidence="2 4">
    <name type="scientific">Kosakonia oryzae</name>
    <dbReference type="NCBI Taxonomy" id="497725"/>
    <lineage>
        <taxon>Bacteria</taxon>
        <taxon>Pseudomonadati</taxon>
        <taxon>Pseudomonadota</taxon>
        <taxon>Gammaproteobacteria</taxon>
        <taxon>Enterobacterales</taxon>
        <taxon>Enterobacteriaceae</taxon>
        <taxon>Kosakonia</taxon>
    </lineage>
</organism>
<keyword evidence="3" id="KW-1185">Reference proteome</keyword>
<dbReference type="Pfam" id="PF19940">
    <property type="entry name" value="DUF6402"/>
    <property type="match status" value="1"/>
</dbReference>
<name>A0AA94KQH3_9ENTR</name>